<accession>A0A1H3TU10</accession>
<dbReference type="EMBL" id="FNPZ01000007">
    <property type="protein sequence ID" value="SDZ53271.1"/>
    <property type="molecule type" value="Genomic_DNA"/>
</dbReference>
<dbReference type="AlphaFoldDB" id="A0A1H3TU10"/>
<organism evidence="1 2">
    <name type="scientific">Herbiconiux ginsengi</name>
    <dbReference type="NCBI Taxonomy" id="381665"/>
    <lineage>
        <taxon>Bacteria</taxon>
        <taxon>Bacillati</taxon>
        <taxon>Actinomycetota</taxon>
        <taxon>Actinomycetes</taxon>
        <taxon>Micrococcales</taxon>
        <taxon>Microbacteriaceae</taxon>
        <taxon>Herbiconiux</taxon>
    </lineage>
</organism>
<dbReference type="STRING" id="381665.SAMN05216554_4477"/>
<reference evidence="1 2" key="1">
    <citation type="submission" date="2016-10" db="EMBL/GenBank/DDBJ databases">
        <authorList>
            <person name="de Groot N.N."/>
        </authorList>
    </citation>
    <scope>NUCLEOTIDE SEQUENCE [LARGE SCALE GENOMIC DNA]</scope>
    <source>
        <strain evidence="1 2">CGMCC 4.3491</strain>
    </source>
</reference>
<keyword evidence="2" id="KW-1185">Reference proteome</keyword>
<gene>
    <name evidence="1" type="ORF">SAMN05216554_4477</name>
</gene>
<sequence length="136" mass="15117">MVELHLQAASGQKDFQAVRMNHIIDLDALSVRLAVSMERWRQRAAVGPTTWRDELSSWPHPIVEDRSSVRVAESLGIHVETSDGEIHVVVWTGGWADIAGMTAEVEIVAAPEFANTNEAHDVVVQVIDDFLGREKH</sequence>
<evidence type="ECO:0000313" key="1">
    <source>
        <dbReference type="EMBL" id="SDZ53271.1"/>
    </source>
</evidence>
<dbReference type="Proteomes" id="UP000198891">
    <property type="component" value="Unassembled WGS sequence"/>
</dbReference>
<protein>
    <submittedName>
        <fullName evidence="1">Uncharacterized protein</fullName>
    </submittedName>
</protein>
<proteinExistence type="predicted"/>
<name>A0A1H3TU10_9MICO</name>
<evidence type="ECO:0000313" key="2">
    <source>
        <dbReference type="Proteomes" id="UP000198891"/>
    </source>
</evidence>